<evidence type="ECO:0000256" key="3">
    <source>
        <dbReference type="ARBA" id="ARBA00023163"/>
    </source>
</evidence>
<dbReference type="Pfam" id="PF07729">
    <property type="entry name" value="FCD"/>
    <property type="match status" value="1"/>
</dbReference>
<comment type="caution">
    <text evidence="5">The sequence shown here is derived from an EMBL/GenBank/DDBJ whole genome shotgun (WGS) entry which is preliminary data.</text>
</comment>
<dbReference type="InterPro" id="IPR036390">
    <property type="entry name" value="WH_DNA-bd_sf"/>
</dbReference>
<keyword evidence="1" id="KW-0805">Transcription regulation</keyword>
<protein>
    <submittedName>
        <fullName evidence="5">FadR family transcriptional regulator</fullName>
    </submittedName>
</protein>
<dbReference type="GO" id="GO:0003700">
    <property type="term" value="F:DNA-binding transcription factor activity"/>
    <property type="evidence" value="ECO:0007669"/>
    <property type="project" value="InterPro"/>
</dbReference>
<dbReference type="PANTHER" id="PTHR43537">
    <property type="entry name" value="TRANSCRIPTIONAL REGULATOR, GNTR FAMILY"/>
    <property type="match status" value="1"/>
</dbReference>
<dbReference type="InterPro" id="IPR036388">
    <property type="entry name" value="WH-like_DNA-bd_sf"/>
</dbReference>
<evidence type="ECO:0000313" key="6">
    <source>
        <dbReference type="Proteomes" id="UP000620075"/>
    </source>
</evidence>
<dbReference type="Gene3D" id="1.10.10.10">
    <property type="entry name" value="Winged helix-like DNA-binding domain superfamily/Winged helix DNA-binding domain"/>
    <property type="match status" value="1"/>
</dbReference>
<dbReference type="RefSeq" id="WP_338178831.1">
    <property type="nucleotide sequence ID" value="NZ_JAEKNQ010000033.1"/>
</dbReference>
<dbReference type="SUPFAM" id="SSF48008">
    <property type="entry name" value="GntR ligand-binding domain-like"/>
    <property type="match status" value="1"/>
</dbReference>
<dbReference type="CDD" id="cd07377">
    <property type="entry name" value="WHTH_GntR"/>
    <property type="match status" value="1"/>
</dbReference>
<dbReference type="SUPFAM" id="SSF46785">
    <property type="entry name" value="Winged helix' DNA-binding domain"/>
    <property type="match status" value="1"/>
</dbReference>
<name>A0A934NH94_9BACT</name>
<proteinExistence type="predicted"/>
<dbReference type="Proteomes" id="UP000620075">
    <property type="component" value="Unassembled WGS sequence"/>
</dbReference>
<dbReference type="Gene3D" id="1.20.120.530">
    <property type="entry name" value="GntR ligand-binding domain-like"/>
    <property type="match status" value="1"/>
</dbReference>
<organism evidence="5 6">
    <name type="scientific">Candidatus Dormiibacter inghamiae</name>
    <dbReference type="NCBI Taxonomy" id="3127013"/>
    <lineage>
        <taxon>Bacteria</taxon>
        <taxon>Bacillati</taxon>
        <taxon>Candidatus Dormiibacterota</taxon>
        <taxon>Candidatus Dormibacteria</taxon>
        <taxon>Candidatus Dormibacterales</taxon>
        <taxon>Candidatus Dormibacteraceae</taxon>
        <taxon>Candidatus Dormiibacter</taxon>
    </lineage>
</organism>
<reference evidence="5 6" key="1">
    <citation type="submission" date="2020-10" db="EMBL/GenBank/DDBJ databases">
        <title>Ca. Dormibacterota MAGs.</title>
        <authorList>
            <person name="Montgomery K."/>
        </authorList>
    </citation>
    <scope>NUCLEOTIDE SEQUENCE [LARGE SCALE GENOMIC DNA]</scope>
    <source>
        <strain evidence="5">SC8811_S16_3</strain>
    </source>
</reference>
<dbReference type="AlphaFoldDB" id="A0A934NH94"/>
<dbReference type="GO" id="GO:0003677">
    <property type="term" value="F:DNA binding"/>
    <property type="evidence" value="ECO:0007669"/>
    <property type="project" value="UniProtKB-KW"/>
</dbReference>
<dbReference type="PANTHER" id="PTHR43537:SF5">
    <property type="entry name" value="UXU OPERON TRANSCRIPTIONAL REGULATOR"/>
    <property type="match status" value="1"/>
</dbReference>
<dbReference type="InterPro" id="IPR000524">
    <property type="entry name" value="Tscrpt_reg_HTH_GntR"/>
</dbReference>
<keyword evidence="2" id="KW-0238">DNA-binding</keyword>
<dbReference type="EMBL" id="JAEKNQ010000033">
    <property type="protein sequence ID" value="MBJ7603202.1"/>
    <property type="molecule type" value="Genomic_DNA"/>
</dbReference>
<evidence type="ECO:0000256" key="1">
    <source>
        <dbReference type="ARBA" id="ARBA00023015"/>
    </source>
</evidence>
<sequence>MTLAKAPLRVNRFGVGPVRVSAADFITEHVLRLIREGGLQAGDRLPTVDALSRRLSVAPPTMREAMRRLEALGVVEMRHGSGTYVLEGAFRMVLPNPDPGPLASETVIELLDARILIEPRLAQLAAERGTTGEFIALESLLGEAGSHLSGDDNSLQELNLGFHRAIARIAGNRILSQVVDSILDLYAGEQLLIMQLFNDRRGDHQHHLQILAGLRGRSPARAGQLMREHLVEIRTVMQGRLRPTL</sequence>
<accession>A0A934NH94</accession>
<dbReference type="InterPro" id="IPR011711">
    <property type="entry name" value="GntR_C"/>
</dbReference>
<dbReference type="PROSITE" id="PS50949">
    <property type="entry name" value="HTH_GNTR"/>
    <property type="match status" value="1"/>
</dbReference>
<feature type="domain" description="HTH gntR-type" evidence="4">
    <location>
        <begin position="20"/>
        <end position="88"/>
    </location>
</feature>
<dbReference type="Pfam" id="PF00392">
    <property type="entry name" value="GntR"/>
    <property type="match status" value="1"/>
</dbReference>
<evidence type="ECO:0000259" key="4">
    <source>
        <dbReference type="PROSITE" id="PS50949"/>
    </source>
</evidence>
<dbReference type="SMART" id="SM00895">
    <property type="entry name" value="FCD"/>
    <property type="match status" value="1"/>
</dbReference>
<dbReference type="SMART" id="SM00345">
    <property type="entry name" value="HTH_GNTR"/>
    <property type="match status" value="1"/>
</dbReference>
<evidence type="ECO:0000256" key="2">
    <source>
        <dbReference type="ARBA" id="ARBA00023125"/>
    </source>
</evidence>
<gene>
    <name evidence="5" type="ORF">JF888_08460</name>
</gene>
<dbReference type="InterPro" id="IPR008920">
    <property type="entry name" value="TF_FadR/GntR_C"/>
</dbReference>
<keyword evidence="3" id="KW-0804">Transcription</keyword>
<evidence type="ECO:0000313" key="5">
    <source>
        <dbReference type="EMBL" id="MBJ7603202.1"/>
    </source>
</evidence>